<protein>
    <submittedName>
        <fullName evidence="2">Uncharacterized protein</fullName>
    </submittedName>
</protein>
<accession>A0AA92UQX5</accession>
<sequence>MMKFLPGFISAMIGLMLTLLLPLHQKVYGVAVTAVFTTILQAFINIYIGKDSKLKNFNSKYSGKLICPCCAKPLSEIEFKNQMCSRCKAHA</sequence>
<reference evidence="2 3" key="1">
    <citation type="submission" date="2018-08" db="EMBL/GenBank/DDBJ databases">
        <title>A genome reference for cultivated species of the human gut microbiota.</title>
        <authorList>
            <person name="Zou Y."/>
            <person name="Xue W."/>
            <person name="Luo G."/>
        </authorList>
    </citation>
    <scope>NUCLEOTIDE SEQUENCE [LARGE SCALE GENOMIC DNA]</scope>
    <source>
        <strain evidence="2 3">OF03-3</strain>
    </source>
</reference>
<dbReference type="AlphaFoldDB" id="A0AA92UQX5"/>
<gene>
    <name evidence="2" type="ORF">DXA63_04025</name>
</gene>
<keyword evidence="1" id="KW-0812">Transmembrane</keyword>
<keyword evidence="1" id="KW-0472">Membrane</keyword>
<keyword evidence="1" id="KW-1133">Transmembrane helix</keyword>
<evidence type="ECO:0000256" key="1">
    <source>
        <dbReference type="SAM" id="Phobius"/>
    </source>
</evidence>
<dbReference type="Proteomes" id="UP000285604">
    <property type="component" value="Unassembled WGS sequence"/>
</dbReference>
<proteinExistence type="predicted"/>
<dbReference type="EMBL" id="QSCI01000009">
    <property type="protein sequence ID" value="RGX97235.1"/>
    <property type="molecule type" value="Genomic_DNA"/>
</dbReference>
<organism evidence="2 3">
    <name type="scientific">Segatella copri</name>
    <dbReference type="NCBI Taxonomy" id="165179"/>
    <lineage>
        <taxon>Bacteria</taxon>
        <taxon>Pseudomonadati</taxon>
        <taxon>Bacteroidota</taxon>
        <taxon>Bacteroidia</taxon>
        <taxon>Bacteroidales</taxon>
        <taxon>Prevotellaceae</taxon>
        <taxon>Segatella</taxon>
    </lineage>
</organism>
<comment type="caution">
    <text evidence="2">The sequence shown here is derived from an EMBL/GenBank/DDBJ whole genome shotgun (WGS) entry which is preliminary data.</text>
</comment>
<evidence type="ECO:0000313" key="3">
    <source>
        <dbReference type="Proteomes" id="UP000285604"/>
    </source>
</evidence>
<feature type="transmembrane region" description="Helical" evidence="1">
    <location>
        <begin position="5"/>
        <end position="21"/>
    </location>
</feature>
<evidence type="ECO:0000313" key="2">
    <source>
        <dbReference type="EMBL" id="RGX97235.1"/>
    </source>
</evidence>
<feature type="transmembrane region" description="Helical" evidence="1">
    <location>
        <begin position="27"/>
        <end position="48"/>
    </location>
</feature>
<name>A0AA92UQX5_9BACT</name>